<gene>
    <name evidence="1" type="ORF">BDV29DRAFT_123720</name>
</gene>
<dbReference type="EMBL" id="ML732211">
    <property type="protein sequence ID" value="KAB8074331.1"/>
    <property type="molecule type" value="Genomic_DNA"/>
</dbReference>
<dbReference type="AlphaFoldDB" id="A0A5N5X0R2"/>
<proteinExistence type="predicted"/>
<organism evidence="1 2">
    <name type="scientific">Aspergillus leporis</name>
    <dbReference type="NCBI Taxonomy" id="41062"/>
    <lineage>
        <taxon>Eukaryota</taxon>
        <taxon>Fungi</taxon>
        <taxon>Dikarya</taxon>
        <taxon>Ascomycota</taxon>
        <taxon>Pezizomycotina</taxon>
        <taxon>Eurotiomycetes</taxon>
        <taxon>Eurotiomycetidae</taxon>
        <taxon>Eurotiales</taxon>
        <taxon>Aspergillaceae</taxon>
        <taxon>Aspergillus</taxon>
        <taxon>Aspergillus subgen. Circumdati</taxon>
    </lineage>
</organism>
<name>A0A5N5X0R2_9EURO</name>
<protein>
    <submittedName>
        <fullName evidence="1">Uncharacterized protein</fullName>
    </submittedName>
</protein>
<sequence>MNDSPESATHVACRNAARQIERRVSKLETSQNGHDGLERIKIQIFPMLLDTGGYPLFTTSEGFPAYPESYTHIGRTWKLEPLDRARQISRYLEAYLRRIMFEKDPDANCKPKSWVGSISFQTSLQAWLCVRLQSRANHTSNAWL</sequence>
<keyword evidence="2" id="KW-1185">Reference proteome</keyword>
<accession>A0A5N5X0R2</accession>
<dbReference type="Proteomes" id="UP000326565">
    <property type="component" value="Unassembled WGS sequence"/>
</dbReference>
<evidence type="ECO:0000313" key="1">
    <source>
        <dbReference type="EMBL" id="KAB8074331.1"/>
    </source>
</evidence>
<evidence type="ECO:0000313" key="2">
    <source>
        <dbReference type="Proteomes" id="UP000326565"/>
    </source>
</evidence>
<reference evidence="1 2" key="1">
    <citation type="submission" date="2019-04" db="EMBL/GenBank/DDBJ databases">
        <title>Friends and foes A comparative genomics study of 23 Aspergillus species from section Flavi.</title>
        <authorList>
            <consortium name="DOE Joint Genome Institute"/>
            <person name="Kjaerbolling I."/>
            <person name="Vesth T."/>
            <person name="Frisvad J.C."/>
            <person name="Nybo J.L."/>
            <person name="Theobald S."/>
            <person name="Kildgaard S."/>
            <person name="Isbrandt T."/>
            <person name="Kuo A."/>
            <person name="Sato A."/>
            <person name="Lyhne E.K."/>
            <person name="Kogle M.E."/>
            <person name="Wiebenga A."/>
            <person name="Kun R.S."/>
            <person name="Lubbers R.J."/>
            <person name="Makela M.R."/>
            <person name="Barry K."/>
            <person name="Chovatia M."/>
            <person name="Clum A."/>
            <person name="Daum C."/>
            <person name="Haridas S."/>
            <person name="He G."/>
            <person name="LaButti K."/>
            <person name="Lipzen A."/>
            <person name="Mondo S."/>
            <person name="Riley R."/>
            <person name="Salamov A."/>
            <person name="Simmons B.A."/>
            <person name="Magnuson J.K."/>
            <person name="Henrissat B."/>
            <person name="Mortensen U.H."/>
            <person name="Larsen T.O."/>
            <person name="Devries R.P."/>
            <person name="Grigoriev I.V."/>
            <person name="Machida M."/>
            <person name="Baker S.E."/>
            <person name="Andersen M.R."/>
        </authorList>
    </citation>
    <scope>NUCLEOTIDE SEQUENCE [LARGE SCALE GENOMIC DNA]</scope>
    <source>
        <strain evidence="1 2">CBS 151.66</strain>
    </source>
</reference>